<organism evidence="1 2">
    <name type="scientific">Halonotius terrestris</name>
    <dbReference type="NCBI Taxonomy" id="2487750"/>
    <lineage>
        <taxon>Archaea</taxon>
        <taxon>Methanobacteriati</taxon>
        <taxon>Methanobacteriota</taxon>
        <taxon>Stenosarchaea group</taxon>
        <taxon>Halobacteria</taxon>
        <taxon>Halobacteriales</taxon>
        <taxon>Haloferacaceae</taxon>
        <taxon>Halonotius</taxon>
    </lineage>
</organism>
<dbReference type="RefSeq" id="WP_142980705.1">
    <property type="nucleotide sequence ID" value="NZ_RKLU01000011.1"/>
</dbReference>
<dbReference type="EMBL" id="RKLU01000011">
    <property type="protein sequence ID" value="TQQ78579.1"/>
    <property type="molecule type" value="Genomic_DNA"/>
</dbReference>
<sequence>MTFAEWVRNSKERVLTEPIHTAVSVSAETFVEGIHRRLGTASRGRVRGGTNIYDLEWDHAIVLDACSVPIFRQVAREYPWLDVREPYRSVGGYSLHWLQETFTSEYADAIADTAFTAWNPYTDHASAIEPSRFAALEEVHRDGWDDALGCVPPAAVTDAALEYVDTGERRIVWYQQPHAPYRTLLSEVETLSEEVIGNEDNGRLTVWNLLRRGEVTREEAVIACAENLRWVLDDVERYLAAVPRDERVIVTADHGELFGDGGRYGHPKTSYRDAQLRVPLAKVELARVGDEPEYAADGAATDTAAERLQALGYVD</sequence>
<dbReference type="Proteomes" id="UP000705823">
    <property type="component" value="Unassembled WGS sequence"/>
</dbReference>
<protein>
    <recommendedName>
        <fullName evidence="3">Sulfatase</fullName>
    </recommendedName>
</protein>
<keyword evidence="2" id="KW-1185">Reference proteome</keyword>
<dbReference type="SUPFAM" id="SSF53649">
    <property type="entry name" value="Alkaline phosphatase-like"/>
    <property type="match status" value="1"/>
</dbReference>
<reference evidence="1" key="1">
    <citation type="submission" date="2019-02" db="EMBL/GenBank/DDBJ databases">
        <title>Halonotius sp. a new haloarchaeum isolated from saline soil.</title>
        <authorList>
            <person name="Duran-Viseras A."/>
            <person name="Sanchez-Porro C."/>
            <person name="Ventosa A."/>
        </authorList>
    </citation>
    <scope>NUCLEOTIDE SEQUENCE</scope>
    <source>
        <strain evidence="1">F15B</strain>
    </source>
</reference>
<dbReference type="Gene3D" id="3.40.720.10">
    <property type="entry name" value="Alkaline Phosphatase, subunit A"/>
    <property type="match status" value="1"/>
</dbReference>
<proteinExistence type="predicted"/>
<dbReference type="InterPro" id="IPR017850">
    <property type="entry name" value="Alkaline_phosphatase_core_sf"/>
</dbReference>
<dbReference type="AlphaFoldDB" id="A0A8J8TBA1"/>
<evidence type="ECO:0000313" key="1">
    <source>
        <dbReference type="EMBL" id="TQQ78579.1"/>
    </source>
</evidence>
<evidence type="ECO:0008006" key="3">
    <source>
        <dbReference type="Google" id="ProtNLM"/>
    </source>
</evidence>
<name>A0A8J8TBA1_9EURY</name>
<accession>A0A8J8TBA1</accession>
<dbReference type="OrthoDB" id="100846at2157"/>
<comment type="caution">
    <text evidence="1">The sequence shown here is derived from an EMBL/GenBank/DDBJ whole genome shotgun (WGS) entry which is preliminary data.</text>
</comment>
<gene>
    <name evidence="1" type="ORF">EGH24_13740</name>
</gene>
<evidence type="ECO:0000313" key="2">
    <source>
        <dbReference type="Proteomes" id="UP000705823"/>
    </source>
</evidence>